<keyword evidence="8 10" id="KW-0503">Monooxygenase</keyword>
<dbReference type="EMBL" id="KV426774">
    <property type="protein sequence ID" value="KZV78753.1"/>
    <property type="molecule type" value="Genomic_DNA"/>
</dbReference>
<dbReference type="PANTHER" id="PTHR46300:SF7">
    <property type="entry name" value="P450, PUTATIVE (EUROFUNG)-RELATED"/>
    <property type="match status" value="1"/>
</dbReference>
<dbReference type="InterPro" id="IPR036396">
    <property type="entry name" value="Cyt_P450_sf"/>
</dbReference>
<keyword evidence="6 10" id="KW-0560">Oxidoreductase</keyword>
<feature type="binding site" description="axial binding residue" evidence="9">
    <location>
        <position position="389"/>
    </location>
    <ligand>
        <name>heme</name>
        <dbReference type="ChEBI" id="CHEBI:30413"/>
    </ligand>
    <ligandPart>
        <name>Fe</name>
        <dbReference type="ChEBI" id="CHEBI:18248"/>
    </ligandPart>
</feature>
<evidence type="ECO:0000256" key="4">
    <source>
        <dbReference type="ARBA" id="ARBA00022617"/>
    </source>
</evidence>
<evidence type="ECO:0000256" key="7">
    <source>
        <dbReference type="ARBA" id="ARBA00023004"/>
    </source>
</evidence>
<accession>A0A166N4T1</accession>
<keyword evidence="7 9" id="KW-0408">Iron</keyword>
<evidence type="ECO:0000256" key="6">
    <source>
        <dbReference type="ARBA" id="ARBA00023002"/>
    </source>
</evidence>
<dbReference type="Proteomes" id="UP000077266">
    <property type="component" value="Unassembled WGS sequence"/>
</dbReference>
<dbReference type="SUPFAM" id="SSF48264">
    <property type="entry name" value="Cytochrome P450"/>
    <property type="match status" value="1"/>
</dbReference>
<comment type="cofactor">
    <cofactor evidence="1 9">
        <name>heme</name>
        <dbReference type="ChEBI" id="CHEBI:30413"/>
    </cofactor>
</comment>
<dbReference type="STRING" id="1314781.A0A166N4T1"/>
<evidence type="ECO:0000256" key="5">
    <source>
        <dbReference type="ARBA" id="ARBA00022723"/>
    </source>
</evidence>
<reference evidence="11 12" key="1">
    <citation type="journal article" date="2016" name="Mol. Biol. Evol.">
        <title>Comparative Genomics of Early-Diverging Mushroom-Forming Fungi Provides Insights into the Origins of Lignocellulose Decay Capabilities.</title>
        <authorList>
            <person name="Nagy L.G."/>
            <person name="Riley R."/>
            <person name="Tritt A."/>
            <person name="Adam C."/>
            <person name="Daum C."/>
            <person name="Floudas D."/>
            <person name="Sun H."/>
            <person name="Yadav J.S."/>
            <person name="Pangilinan J."/>
            <person name="Larsson K.H."/>
            <person name="Matsuura K."/>
            <person name="Barry K."/>
            <person name="Labutti K."/>
            <person name="Kuo R."/>
            <person name="Ohm R.A."/>
            <person name="Bhattacharya S.S."/>
            <person name="Shirouzu T."/>
            <person name="Yoshinaga Y."/>
            <person name="Martin F.M."/>
            <person name="Grigoriev I.V."/>
            <person name="Hibbett D.S."/>
        </authorList>
    </citation>
    <scope>NUCLEOTIDE SEQUENCE [LARGE SCALE GENOMIC DNA]</scope>
    <source>
        <strain evidence="11 12">HHB12029</strain>
    </source>
</reference>
<gene>
    <name evidence="11" type="ORF">EXIGLDRAFT_736645</name>
</gene>
<dbReference type="InterPro" id="IPR017972">
    <property type="entry name" value="Cyt_P450_CS"/>
</dbReference>
<keyword evidence="12" id="KW-1185">Reference proteome</keyword>
<dbReference type="InterPro" id="IPR050364">
    <property type="entry name" value="Cytochrome_P450_fung"/>
</dbReference>
<dbReference type="Pfam" id="PF00067">
    <property type="entry name" value="p450"/>
    <property type="match status" value="1"/>
</dbReference>
<dbReference type="InterPro" id="IPR002401">
    <property type="entry name" value="Cyt_P450_E_grp-I"/>
</dbReference>
<dbReference type="AlphaFoldDB" id="A0A166N4T1"/>
<dbReference type="PANTHER" id="PTHR46300">
    <property type="entry name" value="P450, PUTATIVE (EUROFUNG)-RELATED-RELATED"/>
    <property type="match status" value="1"/>
</dbReference>
<comment type="similarity">
    <text evidence="3 10">Belongs to the cytochrome P450 family.</text>
</comment>
<organism evidence="11 12">
    <name type="scientific">Exidia glandulosa HHB12029</name>
    <dbReference type="NCBI Taxonomy" id="1314781"/>
    <lineage>
        <taxon>Eukaryota</taxon>
        <taxon>Fungi</taxon>
        <taxon>Dikarya</taxon>
        <taxon>Basidiomycota</taxon>
        <taxon>Agaricomycotina</taxon>
        <taxon>Agaricomycetes</taxon>
        <taxon>Auriculariales</taxon>
        <taxon>Exidiaceae</taxon>
        <taxon>Exidia</taxon>
    </lineage>
</organism>
<dbReference type="GO" id="GO:0004497">
    <property type="term" value="F:monooxygenase activity"/>
    <property type="evidence" value="ECO:0007669"/>
    <property type="project" value="UniProtKB-KW"/>
</dbReference>
<comment type="pathway">
    <text evidence="2">Secondary metabolite biosynthesis.</text>
</comment>
<dbReference type="GO" id="GO:0005506">
    <property type="term" value="F:iron ion binding"/>
    <property type="evidence" value="ECO:0007669"/>
    <property type="project" value="InterPro"/>
</dbReference>
<evidence type="ECO:0000256" key="8">
    <source>
        <dbReference type="ARBA" id="ARBA00023033"/>
    </source>
</evidence>
<protein>
    <submittedName>
        <fullName evidence="11">Cytochrome P450</fullName>
    </submittedName>
</protein>
<dbReference type="InterPro" id="IPR001128">
    <property type="entry name" value="Cyt_P450"/>
</dbReference>
<dbReference type="Gene3D" id="1.10.630.10">
    <property type="entry name" value="Cytochrome P450"/>
    <property type="match status" value="1"/>
</dbReference>
<dbReference type="GO" id="GO:0020037">
    <property type="term" value="F:heme binding"/>
    <property type="evidence" value="ECO:0007669"/>
    <property type="project" value="InterPro"/>
</dbReference>
<name>A0A166N4T1_EXIGL</name>
<dbReference type="PROSITE" id="PS00086">
    <property type="entry name" value="CYTOCHROME_P450"/>
    <property type="match status" value="1"/>
</dbReference>
<dbReference type="OrthoDB" id="2789670at2759"/>
<dbReference type="GO" id="GO:0016705">
    <property type="term" value="F:oxidoreductase activity, acting on paired donors, with incorporation or reduction of molecular oxygen"/>
    <property type="evidence" value="ECO:0007669"/>
    <property type="project" value="InterPro"/>
</dbReference>
<sequence>MPVGWTGKHYFDVSKIYGPMVYFRVPGRQFIILNNYDDAVNLFEKRGALYSDRPTLYMAHELVGRKVTVLFTPYGERLRRYRRLITAATHPRAAPRQWPLHEQETLNLLGRLLATPEAFLDHLHTHSVTVSVKTVYGLTVAGKDDLYAIRAKQFANLTNMSSQPGRWLVDSFRWMRYIPAWVPGARFKRIAKVWKAELEAFSRVPMQAVKQKLREGTAEPCFVVDQLEDPEFASDPLRDELIEHAAGGMYSGGIDSTASLFQIFVLCMTLFRDAQKKAQAEIDRVVGPDRLPNMHDAPQMPYVEALIKEVHRIHPIVNLIPHATLTEDEYKGYTIPAGASVIANTWAFSRDENMYPDAERFDPDRFLDARAVNAVDPRNYTFGMGRRRCPGTTLTESFTFLAVASMLAVFDFEMPLEGPQPELKFDDALTSHPLPFTCRILPRSAAAVVLINQQRASQHA</sequence>
<keyword evidence="5 9" id="KW-0479">Metal-binding</keyword>
<evidence type="ECO:0000256" key="10">
    <source>
        <dbReference type="RuleBase" id="RU000461"/>
    </source>
</evidence>
<evidence type="ECO:0000256" key="1">
    <source>
        <dbReference type="ARBA" id="ARBA00001971"/>
    </source>
</evidence>
<keyword evidence="4 9" id="KW-0349">Heme</keyword>
<evidence type="ECO:0000256" key="9">
    <source>
        <dbReference type="PIRSR" id="PIRSR602401-1"/>
    </source>
</evidence>
<evidence type="ECO:0000256" key="3">
    <source>
        <dbReference type="ARBA" id="ARBA00010617"/>
    </source>
</evidence>
<dbReference type="CDD" id="cd11065">
    <property type="entry name" value="CYP64-like"/>
    <property type="match status" value="1"/>
</dbReference>
<evidence type="ECO:0000313" key="11">
    <source>
        <dbReference type="EMBL" id="KZV78753.1"/>
    </source>
</evidence>
<dbReference type="InParanoid" id="A0A166N4T1"/>
<proteinExistence type="inferred from homology"/>
<evidence type="ECO:0000256" key="2">
    <source>
        <dbReference type="ARBA" id="ARBA00005179"/>
    </source>
</evidence>
<evidence type="ECO:0000313" key="12">
    <source>
        <dbReference type="Proteomes" id="UP000077266"/>
    </source>
</evidence>
<dbReference type="PRINTS" id="PR00463">
    <property type="entry name" value="EP450I"/>
</dbReference>